<dbReference type="EMBL" id="CP107006">
    <property type="protein sequence ID" value="UYQ93855.1"/>
    <property type="molecule type" value="Genomic_DNA"/>
</dbReference>
<feature type="signal peptide" evidence="1">
    <location>
        <begin position="1"/>
        <end position="17"/>
    </location>
</feature>
<name>A0ABY6J2J2_9BACT</name>
<dbReference type="Pfam" id="PF14092">
    <property type="entry name" value="DUF4270"/>
    <property type="match status" value="1"/>
</dbReference>
<dbReference type="InterPro" id="IPR025366">
    <property type="entry name" value="DUF4270"/>
</dbReference>
<dbReference type="RefSeq" id="WP_264281848.1">
    <property type="nucleotide sequence ID" value="NZ_CP107006.1"/>
</dbReference>
<evidence type="ECO:0000313" key="2">
    <source>
        <dbReference type="EMBL" id="UYQ93855.1"/>
    </source>
</evidence>
<reference evidence="2" key="1">
    <citation type="submission" date="2022-10" db="EMBL/GenBank/DDBJ databases">
        <title>Chitinophaga sp. nov., isolated from soil.</title>
        <authorList>
            <person name="Jeon C.O."/>
        </authorList>
    </citation>
    <scope>NUCLEOTIDE SEQUENCE</scope>
    <source>
        <strain evidence="2">R8</strain>
    </source>
</reference>
<dbReference type="Proteomes" id="UP001162741">
    <property type="component" value="Chromosome"/>
</dbReference>
<keyword evidence="3" id="KW-1185">Reference proteome</keyword>
<protein>
    <submittedName>
        <fullName evidence="2">DUF4270 domain-containing protein</fullName>
    </submittedName>
</protein>
<accession>A0ABY6J2J2</accession>
<evidence type="ECO:0000313" key="3">
    <source>
        <dbReference type="Proteomes" id="UP001162741"/>
    </source>
</evidence>
<evidence type="ECO:0000256" key="1">
    <source>
        <dbReference type="SAM" id="SignalP"/>
    </source>
</evidence>
<gene>
    <name evidence="2" type="ORF">MKQ68_01940</name>
</gene>
<organism evidence="2 3">
    <name type="scientific">Chitinophaga horti</name>
    <dbReference type="NCBI Taxonomy" id="2920382"/>
    <lineage>
        <taxon>Bacteria</taxon>
        <taxon>Pseudomonadati</taxon>
        <taxon>Bacteroidota</taxon>
        <taxon>Chitinophagia</taxon>
        <taxon>Chitinophagales</taxon>
        <taxon>Chitinophagaceae</taxon>
        <taxon>Chitinophaga</taxon>
    </lineage>
</organism>
<proteinExistence type="predicted"/>
<sequence>MRKISCLLIAASACYLAACEKSGFSYEDVNTENGVGYILLDTFSVDVKTVLLDSVPSSGQNVILNGFYNDPIFGKITAGSFFEVGLPDSRKIENNMVYDSTELILRSNGYYYGDTMVPQNIQVYQLAQNINMNEGSSYLYTHHSFATQSSPLGSRAAYIRPLAKDTVSIRLADSKGQEIWDLFANNANEVSGASQWLDYFKGFAIRTGTTNAIYGYNATTAVMRIHYHINSLERGTSYFEFPLSNSGYQFNNIQADRTGTAIAGLTTTNNSISSTNLDNAAYMQGLTGIATRLDFPSIKKSMELGKFGKIITATLTVQPIRNTYTQYNLPAKVCLVKADSKQNTYDTLMNSTNGGYQYGDLSIDHLYNENTAYTYDLTSYCTSELTTDNITTRGLLMLPTYGDYLTKPERLVIGDKLNSKNKMTFKIYYLLYK</sequence>
<feature type="chain" id="PRO_5046289509" evidence="1">
    <location>
        <begin position="18"/>
        <end position="433"/>
    </location>
</feature>
<keyword evidence="1" id="KW-0732">Signal</keyword>